<dbReference type="RefSeq" id="WP_399621203.1">
    <property type="nucleotide sequence ID" value="NZ_JBITYT010000020.1"/>
</dbReference>
<dbReference type="InterPro" id="IPR029058">
    <property type="entry name" value="AB_hydrolase_fold"/>
</dbReference>
<dbReference type="SMART" id="SM00823">
    <property type="entry name" value="PKS_PP"/>
    <property type="match status" value="1"/>
</dbReference>
<dbReference type="Proteomes" id="UP001614391">
    <property type="component" value="Unassembled WGS sequence"/>
</dbReference>
<dbReference type="InterPro" id="IPR023213">
    <property type="entry name" value="CAT-like_dom_sf"/>
</dbReference>
<dbReference type="InterPro" id="IPR009081">
    <property type="entry name" value="PP-bd_ACP"/>
</dbReference>
<reference evidence="5 6" key="1">
    <citation type="submission" date="2024-10" db="EMBL/GenBank/DDBJ databases">
        <title>The Natural Products Discovery Center: Release of the First 8490 Sequenced Strains for Exploring Actinobacteria Biosynthetic Diversity.</title>
        <authorList>
            <person name="Kalkreuter E."/>
            <person name="Kautsar S.A."/>
            <person name="Yang D."/>
            <person name="Bader C.D."/>
            <person name="Teijaro C.N."/>
            <person name="Fluegel L."/>
            <person name="Davis C.M."/>
            <person name="Simpson J.R."/>
            <person name="Lauterbach L."/>
            <person name="Steele A.D."/>
            <person name="Gui C."/>
            <person name="Meng S."/>
            <person name="Li G."/>
            <person name="Viehrig K."/>
            <person name="Ye F."/>
            <person name="Su P."/>
            <person name="Kiefer A.F."/>
            <person name="Nichols A."/>
            <person name="Cepeda A.J."/>
            <person name="Yan W."/>
            <person name="Fan B."/>
            <person name="Jiang Y."/>
            <person name="Adhikari A."/>
            <person name="Zheng C.-J."/>
            <person name="Schuster L."/>
            <person name="Cowan T.M."/>
            <person name="Smanski M.J."/>
            <person name="Chevrette M.G."/>
            <person name="De Carvalho L.P.S."/>
            <person name="Shen B."/>
        </authorList>
    </citation>
    <scope>NUCLEOTIDE SEQUENCE [LARGE SCALE GENOMIC DNA]</scope>
    <source>
        <strain evidence="5 6">NPDC053346</strain>
    </source>
</reference>
<keyword evidence="6" id="KW-1185">Reference proteome</keyword>
<evidence type="ECO:0000313" key="6">
    <source>
        <dbReference type="Proteomes" id="UP001614391"/>
    </source>
</evidence>
<dbReference type="Pfam" id="PF00550">
    <property type="entry name" value="PP-binding"/>
    <property type="match status" value="1"/>
</dbReference>
<dbReference type="Gene3D" id="3.40.50.1820">
    <property type="entry name" value="alpha/beta hydrolase"/>
    <property type="match status" value="1"/>
</dbReference>
<dbReference type="InterPro" id="IPR001242">
    <property type="entry name" value="Condensation_dom"/>
</dbReference>
<proteinExistence type="predicted"/>
<gene>
    <name evidence="5" type="ORF">ACIGW0_30390</name>
</gene>
<dbReference type="PANTHER" id="PTHR45527">
    <property type="entry name" value="NONRIBOSOMAL PEPTIDE SYNTHETASE"/>
    <property type="match status" value="1"/>
</dbReference>
<protein>
    <submittedName>
        <fullName evidence="5">Condensation domain-containing protein</fullName>
    </submittedName>
</protein>
<dbReference type="Gene3D" id="3.30.559.10">
    <property type="entry name" value="Chloramphenicol acetyltransferase-like domain"/>
    <property type="match status" value="1"/>
</dbReference>
<dbReference type="CDD" id="cd19531">
    <property type="entry name" value="LCL_NRPS-like"/>
    <property type="match status" value="1"/>
</dbReference>
<evidence type="ECO:0000256" key="2">
    <source>
        <dbReference type="ARBA" id="ARBA00022450"/>
    </source>
</evidence>
<dbReference type="PROSITE" id="PS50075">
    <property type="entry name" value="CARRIER"/>
    <property type="match status" value="1"/>
</dbReference>
<dbReference type="EMBL" id="JBITYT010000020">
    <property type="protein sequence ID" value="MFI9123653.1"/>
    <property type="molecule type" value="Genomic_DNA"/>
</dbReference>
<dbReference type="PANTHER" id="PTHR45527:SF1">
    <property type="entry name" value="FATTY ACID SYNTHASE"/>
    <property type="match status" value="1"/>
</dbReference>
<dbReference type="Pfam" id="PF00668">
    <property type="entry name" value="Condensation"/>
    <property type="match status" value="1"/>
</dbReference>
<dbReference type="SUPFAM" id="SSF52777">
    <property type="entry name" value="CoA-dependent acyltransferases"/>
    <property type="match status" value="2"/>
</dbReference>
<dbReference type="Gene3D" id="3.30.559.30">
    <property type="entry name" value="Nonribosomal peptide synthetase, condensation domain"/>
    <property type="match status" value="1"/>
</dbReference>
<dbReference type="InterPro" id="IPR036736">
    <property type="entry name" value="ACP-like_sf"/>
</dbReference>
<dbReference type="SUPFAM" id="SSF47336">
    <property type="entry name" value="ACP-like"/>
    <property type="match status" value="1"/>
</dbReference>
<feature type="domain" description="Carrier" evidence="4">
    <location>
        <begin position="475"/>
        <end position="550"/>
    </location>
</feature>
<evidence type="ECO:0000259" key="4">
    <source>
        <dbReference type="PROSITE" id="PS50075"/>
    </source>
</evidence>
<comment type="cofactor">
    <cofactor evidence="1">
        <name>pantetheine 4'-phosphate</name>
        <dbReference type="ChEBI" id="CHEBI:47942"/>
    </cofactor>
</comment>
<evidence type="ECO:0000256" key="3">
    <source>
        <dbReference type="ARBA" id="ARBA00022553"/>
    </source>
</evidence>
<organism evidence="5 6">
    <name type="scientific">Streptomyces bikiniensis</name>
    <dbReference type="NCBI Taxonomy" id="1896"/>
    <lineage>
        <taxon>Bacteria</taxon>
        <taxon>Bacillati</taxon>
        <taxon>Actinomycetota</taxon>
        <taxon>Actinomycetes</taxon>
        <taxon>Kitasatosporales</taxon>
        <taxon>Streptomycetaceae</taxon>
        <taxon>Streptomyces</taxon>
    </lineage>
</organism>
<keyword evidence="3" id="KW-0597">Phosphoprotein</keyword>
<dbReference type="InterPro" id="IPR020806">
    <property type="entry name" value="PKS_PP-bd"/>
</dbReference>
<accession>A0ABW8D1C3</accession>
<evidence type="ECO:0000313" key="5">
    <source>
        <dbReference type="EMBL" id="MFI9123653.1"/>
    </source>
</evidence>
<evidence type="ECO:0000256" key="1">
    <source>
        <dbReference type="ARBA" id="ARBA00001957"/>
    </source>
</evidence>
<keyword evidence="2" id="KW-0596">Phosphopantetheine</keyword>
<name>A0ABW8D1C3_STRBI</name>
<comment type="caution">
    <text evidence="5">The sequence shown here is derived from an EMBL/GenBank/DDBJ whole genome shotgun (WGS) entry which is preliminary data.</text>
</comment>
<sequence>MSDIEPISREQAIPVSFAQRRLWFISDFEGSNPCYNTPIMLRMRGDLNVAALMRAVNALIRRHEALRTRFTISDEEVVQEILPDLEIEVVYSDLQRISGVDLEETLAQHLEAEANRPFSLSGEPLVRAYLWQLSQIDHCLLINIHHIVTDGWSEGILFRELGVFYSEYVERPAPKTRVLASEHRQNLDYADFVKWELQRVTSGMYDRQLAYWKERLSGLPARLPLPFDRFERHADLTRVGGWVDVEIPQNLQIHLASQQSRTSLFANLATVFAAVLHHWSGTQDLLIGTPLANRMRPEWESVVGLFVNTAAVRVQVSDGQTLAGLLEQVQQSIVEAAANQEVPFDQVVDALAVNRSTGVNPVYQVMCTVNEAIPAPELPCIEVTEVQELRTRTAKFDLELKASYTDRDVRCWLEFPDSLFDESTVEGFSRDCTAVLSTLLKSPQCPLADLPIQRRRFPDHEVQVLSPEDPLVLSAPQVSTLTQLAAVWKSVLGIDSIGSASHFFRSGGNSLLATRLVLRIRKEWDIEPTVQIIFDNPVLSELAAKIDLMVREARDEDRRLAEEELANLSEQEIDRLLDSGE</sequence>